<evidence type="ECO:0000313" key="1">
    <source>
        <dbReference type="EMBL" id="MDQ0362732.1"/>
    </source>
</evidence>
<gene>
    <name evidence="1" type="ORF">J2S15_003486</name>
</gene>
<keyword evidence="2" id="KW-1185">Reference proteome</keyword>
<comment type="caution">
    <text evidence="1">The sequence shown here is derived from an EMBL/GenBank/DDBJ whole genome shotgun (WGS) entry which is preliminary data.</text>
</comment>
<dbReference type="EMBL" id="JAUSUR010000007">
    <property type="protein sequence ID" value="MDQ0362732.1"/>
    <property type="molecule type" value="Genomic_DNA"/>
</dbReference>
<dbReference type="InterPro" id="IPR009061">
    <property type="entry name" value="DNA-bd_dom_put_sf"/>
</dbReference>
<dbReference type="GO" id="GO:0003677">
    <property type="term" value="F:DNA binding"/>
    <property type="evidence" value="ECO:0007669"/>
    <property type="project" value="UniProtKB-KW"/>
</dbReference>
<keyword evidence="1" id="KW-0238">DNA-binding</keyword>
<name>A0ABU0E745_9FIRM</name>
<dbReference type="SUPFAM" id="SSF46955">
    <property type="entry name" value="Putative DNA-binding domain"/>
    <property type="match status" value="1"/>
</dbReference>
<protein>
    <submittedName>
        <fullName evidence="1">DNA-binding transcriptional MerR regulator</fullName>
    </submittedName>
</protein>
<dbReference type="Proteomes" id="UP001230220">
    <property type="component" value="Unassembled WGS sequence"/>
</dbReference>
<proteinExistence type="predicted"/>
<reference evidence="1 2" key="1">
    <citation type="submission" date="2023-07" db="EMBL/GenBank/DDBJ databases">
        <title>Genomic Encyclopedia of Type Strains, Phase IV (KMG-IV): sequencing the most valuable type-strain genomes for metagenomic binning, comparative biology and taxonomic classification.</title>
        <authorList>
            <person name="Goeker M."/>
        </authorList>
    </citation>
    <scope>NUCLEOTIDE SEQUENCE [LARGE SCALE GENOMIC DNA]</scope>
    <source>
        <strain evidence="1 2">DSM 16784</strain>
    </source>
</reference>
<organism evidence="1 2">
    <name type="scientific">Breznakia pachnodae</name>
    <dbReference type="NCBI Taxonomy" id="265178"/>
    <lineage>
        <taxon>Bacteria</taxon>
        <taxon>Bacillati</taxon>
        <taxon>Bacillota</taxon>
        <taxon>Erysipelotrichia</taxon>
        <taxon>Erysipelotrichales</taxon>
        <taxon>Erysipelotrichaceae</taxon>
        <taxon>Breznakia</taxon>
    </lineage>
</organism>
<evidence type="ECO:0000313" key="2">
    <source>
        <dbReference type="Proteomes" id="UP001230220"/>
    </source>
</evidence>
<accession>A0ABU0E745</accession>
<dbReference type="RefSeq" id="WP_307410661.1">
    <property type="nucleotide sequence ID" value="NZ_JAUSUR010000007.1"/>
</dbReference>
<sequence length="106" mass="12696">MKKEQLMKQCTISKKQINRYIDCGVLREDELEGSCTQRLGLIMSLEKLGFCMEDIKRYLSLLESKEDNKEQLICLLSKYRKQTLETIHNDQKNLDQLDFMIYELRR</sequence>
<dbReference type="Gene3D" id="1.10.1660.10">
    <property type="match status" value="1"/>
</dbReference>